<gene>
    <name evidence="2" type="ORF">C2845_PM03G00040</name>
</gene>
<reference evidence="3" key="1">
    <citation type="journal article" date="2019" name="Nat. Commun.">
        <title>The genome of broomcorn millet.</title>
        <authorList>
            <person name="Zou C."/>
            <person name="Miki D."/>
            <person name="Li D."/>
            <person name="Tang Q."/>
            <person name="Xiao L."/>
            <person name="Rajput S."/>
            <person name="Deng P."/>
            <person name="Jia W."/>
            <person name="Huang R."/>
            <person name="Zhang M."/>
            <person name="Sun Y."/>
            <person name="Hu J."/>
            <person name="Fu X."/>
            <person name="Schnable P.S."/>
            <person name="Li F."/>
            <person name="Zhang H."/>
            <person name="Feng B."/>
            <person name="Zhu X."/>
            <person name="Liu R."/>
            <person name="Schnable J.C."/>
            <person name="Zhu J.-K."/>
            <person name="Zhang H."/>
        </authorList>
    </citation>
    <scope>NUCLEOTIDE SEQUENCE [LARGE SCALE GENOMIC DNA]</scope>
</reference>
<organism evidence="2 3">
    <name type="scientific">Panicum miliaceum</name>
    <name type="common">Proso millet</name>
    <name type="synonym">Broomcorn millet</name>
    <dbReference type="NCBI Taxonomy" id="4540"/>
    <lineage>
        <taxon>Eukaryota</taxon>
        <taxon>Viridiplantae</taxon>
        <taxon>Streptophyta</taxon>
        <taxon>Embryophyta</taxon>
        <taxon>Tracheophyta</taxon>
        <taxon>Spermatophyta</taxon>
        <taxon>Magnoliopsida</taxon>
        <taxon>Liliopsida</taxon>
        <taxon>Poales</taxon>
        <taxon>Poaceae</taxon>
        <taxon>PACMAD clade</taxon>
        <taxon>Panicoideae</taxon>
        <taxon>Panicodae</taxon>
        <taxon>Paniceae</taxon>
        <taxon>Panicinae</taxon>
        <taxon>Panicum</taxon>
        <taxon>Panicum sect. Panicum</taxon>
    </lineage>
</organism>
<feature type="region of interest" description="Disordered" evidence="1">
    <location>
        <begin position="31"/>
        <end position="75"/>
    </location>
</feature>
<sequence length="237" mass="25414">MNWLQISQEYMNHNHRFHMNKSKFQKNKKIHNHNMEPPARPWWPAASPHAPRAGSGRGRPPCAAPLPSGRGRTPRADTAAALVAGGLHATHALAAPLPLCPAASAPPARRQRSMKAPARRPLLPGGRGRPPHAGSPAPWCPAAPRPSWLAASAPPAHRRRPRKASAPPAPSMAGEERVVREEREEIRGGWGGRSRWGGKIRPLVDKVGGRGEIKGVCVNKAGAVDISTGSSLYPVLD</sequence>
<dbReference type="AlphaFoldDB" id="A0A3L6TFW0"/>
<evidence type="ECO:0000313" key="3">
    <source>
        <dbReference type="Proteomes" id="UP000275267"/>
    </source>
</evidence>
<feature type="compositionally biased region" description="Low complexity" evidence="1">
    <location>
        <begin position="42"/>
        <end position="53"/>
    </location>
</feature>
<name>A0A3L6TFW0_PANMI</name>
<dbReference type="EMBL" id="PQIB02000002">
    <property type="protein sequence ID" value="RLN36193.1"/>
    <property type="molecule type" value="Genomic_DNA"/>
</dbReference>
<proteinExistence type="predicted"/>
<keyword evidence="3" id="KW-1185">Reference proteome</keyword>
<accession>A0A3L6TFW0</accession>
<protein>
    <submittedName>
        <fullName evidence="2">Uncharacterized protein</fullName>
    </submittedName>
</protein>
<comment type="caution">
    <text evidence="2">The sequence shown here is derived from an EMBL/GenBank/DDBJ whole genome shotgun (WGS) entry which is preliminary data.</text>
</comment>
<evidence type="ECO:0000313" key="2">
    <source>
        <dbReference type="EMBL" id="RLN36193.1"/>
    </source>
</evidence>
<evidence type="ECO:0000256" key="1">
    <source>
        <dbReference type="SAM" id="MobiDB-lite"/>
    </source>
</evidence>
<feature type="region of interest" description="Disordered" evidence="1">
    <location>
        <begin position="103"/>
        <end position="180"/>
    </location>
</feature>
<dbReference type="Proteomes" id="UP000275267">
    <property type="component" value="Unassembled WGS sequence"/>
</dbReference>